<sequence length="169" mass="18406">MTTSETPAGTQGAPGPSPRLRELGFFVGAWEAPGVFHETPFGPRKDIEMRVTGEAVDGGHWVLVRTEELPTPENPAPLSAHYLWGYDVAADEFVADWFDSNGGRAVQRSKGWEGDVFVLEGTMTMAGNSVPLRDTFTRKGPDAYHHIGEIDLGNGWIPVDEEQAVRAKG</sequence>
<keyword evidence="2" id="KW-1185">Reference proteome</keyword>
<dbReference type="OrthoDB" id="3622653at2"/>
<accession>A0A6N7ZCX5</accession>
<dbReference type="Proteomes" id="UP000440096">
    <property type="component" value="Unassembled WGS sequence"/>
</dbReference>
<dbReference type="AlphaFoldDB" id="A0A6N7ZCX5"/>
<dbReference type="RefSeq" id="WP_154761613.1">
    <property type="nucleotide sequence ID" value="NZ_WMBA01000116.1"/>
</dbReference>
<dbReference type="Pfam" id="PF07617">
    <property type="entry name" value="DUF1579"/>
    <property type="match status" value="1"/>
</dbReference>
<dbReference type="InterPro" id="IPR011473">
    <property type="entry name" value="DUF1579"/>
</dbReference>
<name>A0A6N7ZCX5_9PSEU</name>
<reference evidence="1 2" key="1">
    <citation type="submission" date="2019-11" db="EMBL/GenBank/DDBJ databases">
        <title>Draft genome of Amycolatopsis RM579.</title>
        <authorList>
            <person name="Duangmal K."/>
            <person name="Mingma R."/>
        </authorList>
    </citation>
    <scope>NUCLEOTIDE SEQUENCE [LARGE SCALE GENOMIC DNA]</scope>
    <source>
        <strain evidence="1 2">RM579</strain>
    </source>
</reference>
<organism evidence="1 2">
    <name type="scientific">Amycolatopsis pithecellobii</name>
    <dbReference type="NCBI Taxonomy" id="664692"/>
    <lineage>
        <taxon>Bacteria</taxon>
        <taxon>Bacillati</taxon>
        <taxon>Actinomycetota</taxon>
        <taxon>Actinomycetes</taxon>
        <taxon>Pseudonocardiales</taxon>
        <taxon>Pseudonocardiaceae</taxon>
        <taxon>Amycolatopsis</taxon>
    </lineage>
</organism>
<evidence type="ECO:0000313" key="1">
    <source>
        <dbReference type="EMBL" id="MTD59588.1"/>
    </source>
</evidence>
<protein>
    <submittedName>
        <fullName evidence="1">DUF1579 domain-containing protein</fullName>
    </submittedName>
</protein>
<gene>
    <name evidence="1" type="ORF">GKO32_37220</name>
</gene>
<evidence type="ECO:0000313" key="2">
    <source>
        <dbReference type="Proteomes" id="UP000440096"/>
    </source>
</evidence>
<dbReference type="EMBL" id="WMBA01000116">
    <property type="protein sequence ID" value="MTD59588.1"/>
    <property type="molecule type" value="Genomic_DNA"/>
</dbReference>
<proteinExistence type="predicted"/>
<comment type="caution">
    <text evidence="1">The sequence shown here is derived from an EMBL/GenBank/DDBJ whole genome shotgun (WGS) entry which is preliminary data.</text>
</comment>